<accession>Q9X7F2</accession>
<organism evidence="1">
    <name type="scientific">Mycobacterium leprae</name>
    <dbReference type="NCBI Taxonomy" id="1769"/>
    <lineage>
        <taxon>Bacteria</taxon>
        <taxon>Bacillati</taxon>
        <taxon>Actinomycetota</taxon>
        <taxon>Actinomycetes</taxon>
        <taxon>Mycobacteriales</taxon>
        <taxon>Mycobacteriaceae</taxon>
        <taxon>Mycobacterium</taxon>
    </lineage>
</organism>
<name>Q9X7F2_MYCLR</name>
<dbReference type="Gene3D" id="3.40.640.10">
    <property type="entry name" value="Type I PLP-dependent aspartate aminotransferase-like (Major domain)"/>
    <property type="match status" value="1"/>
</dbReference>
<sequence length="101" mass="11344">MSSPQPASLSDHLAVTSGVLDRIEQELGTHRRLGERVAVEDPSWLNFWDLLVKPGLSVESVHVDDDMAREVGRNVRNVVFSSRVQNVTGRMLIRRSCRCTT</sequence>
<evidence type="ECO:0000313" key="1">
    <source>
        <dbReference type="EMBL" id="CAB39590.1"/>
    </source>
</evidence>
<reference evidence="1" key="2">
    <citation type="submission" date="1998-03" db="EMBL/GenBank/DDBJ databases">
        <authorList>
            <person name="James K.D."/>
            <person name="Parkhill J."/>
            <person name="Barrell B.G."/>
            <person name="Rajandream M.A."/>
        </authorList>
    </citation>
    <scope>NUCLEOTIDE SEQUENCE</scope>
</reference>
<proteinExistence type="predicted"/>
<protein>
    <submittedName>
        <fullName evidence="1">Hyothetical protein MLCB458.25</fullName>
    </submittedName>
</protein>
<dbReference type="SUPFAM" id="SSF53383">
    <property type="entry name" value="PLP-dependent transferases"/>
    <property type="match status" value="1"/>
</dbReference>
<reference evidence="1" key="3">
    <citation type="submission" date="1999-03" db="EMBL/GenBank/DDBJ databases">
        <authorList>
            <person name="Seeger K.J."/>
            <person name="Harris D."/>
        </authorList>
    </citation>
    <scope>NUCLEOTIDE SEQUENCE</scope>
</reference>
<dbReference type="InterPro" id="IPR015421">
    <property type="entry name" value="PyrdxlP-dep_Trfase_major"/>
</dbReference>
<reference evidence="1" key="1">
    <citation type="journal article" date="1993" name="Mol. Microbiol.">
        <title>Use of an ordered cosmid library to deduce the genomic organization of Mycobacterium leprae.</title>
        <authorList>
            <person name="Eiglmeier K."/>
            <person name="Honore N."/>
            <person name="Woods S.A."/>
            <person name="Caudron B."/>
            <person name="Cole S.T."/>
        </authorList>
    </citation>
    <scope>NUCLEOTIDE SEQUENCE</scope>
</reference>
<dbReference type="InterPro" id="IPR015424">
    <property type="entry name" value="PyrdxlP-dep_Trfase"/>
</dbReference>
<dbReference type="EMBL" id="AL049478">
    <property type="protein sequence ID" value="CAB39590.1"/>
    <property type="molecule type" value="Genomic_DNA"/>
</dbReference>
<dbReference type="AlphaFoldDB" id="Q9X7F2"/>
<gene>
    <name evidence="1" type="primary">MLCB458.25</name>
</gene>